<dbReference type="Gene3D" id="3.40.390.10">
    <property type="entry name" value="Collagenase (Catalytic Domain)"/>
    <property type="match status" value="1"/>
</dbReference>
<dbReference type="PANTHER" id="PTHR10127">
    <property type="entry name" value="DISCOIDIN, CUB, EGF, LAMININ , AND ZINC METALLOPROTEASE DOMAIN CONTAINING"/>
    <property type="match status" value="1"/>
</dbReference>
<organism evidence="11 12">
    <name type="scientific">Parastrongyloides trichosuri</name>
    <name type="common">Possum-specific nematode worm</name>
    <dbReference type="NCBI Taxonomy" id="131310"/>
    <lineage>
        <taxon>Eukaryota</taxon>
        <taxon>Metazoa</taxon>
        <taxon>Ecdysozoa</taxon>
        <taxon>Nematoda</taxon>
        <taxon>Chromadorea</taxon>
        <taxon>Rhabditida</taxon>
        <taxon>Tylenchina</taxon>
        <taxon>Panagrolaimomorpha</taxon>
        <taxon>Strongyloidoidea</taxon>
        <taxon>Strongyloididae</taxon>
        <taxon>Parastrongyloides</taxon>
    </lineage>
</organism>
<keyword evidence="6 9" id="KW-0482">Metalloprotease</keyword>
<dbReference type="PANTHER" id="PTHR10127:SF780">
    <property type="entry name" value="METALLOENDOPEPTIDASE"/>
    <property type="match status" value="1"/>
</dbReference>
<dbReference type="Proteomes" id="UP000038045">
    <property type="component" value="Unplaced"/>
</dbReference>
<keyword evidence="4 9" id="KW-0378">Hydrolase</keyword>
<keyword evidence="5 9" id="KW-0862">Zinc</keyword>
<name>A0A0N5A3B3_PARTI</name>
<accession>A0A0N5A3B3</accession>
<evidence type="ECO:0000256" key="6">
    <source>
        <dbReference type="ARBA" id="ARBA00023049"/>
    </source>
</evidence>
<keyword evidence="2 9" id="KW-0645">Protease</keyword>
<feature type="chain" id="PRO_5005733442" description="Metalloendopeptidase" evidence="9">
    <location>
        <begin position="20"/>
        <end position="390"/>
    </location>
</feature>
<dbReference type="EC" id="3.4.24.-" evidence="9"/>
<dbReference type="WBParaSite" id="PTRK_0001611900.1">
    <property type="protein sequence ID" value="PTRK_0001611900.1"/>
    <property type="gene ID" value="PTRK_0001611900"/>
</dbReference>
<keyword evidence="11" id="KW-1185">Reference proteome</keyword>
<comment type="cofactor">
    <cofactor evidence="9">
        <name>Zn(2+)</name>
        <dbReference type="ChEBI" id="CHEBI:29105"/>
    </cofactor>
    <text evidence="9">Binds 1 zinc ion per subunit.</text>
</comment>
<evidence type="ECO:0000256" key="9">
    <source>
        <dbReference type="RuleBase" id="RU361183"/>
    </source>
</evidence>
<dbReference type="PRINTS" id="PR00480">
    <property type="entry name" value="ASTACIN"/>
</dbReference>
<evidence type="ECO:0000256" key="4">
    <source>
        <dbReference type="ARBA" id="ARBA00022801"/>
    </source>
</evidence>
<feature type="domain" description="Peptidase M12A" evidence="10">
    <location>
        <begin position="29"/>
        <end position="224"/>
    </location>
</feature>
<feature type="disulfide bond" evidence="8">
    <location>
        <begin position="68"/>
        <end position="223"/>
    </location>
</feature>
<evidence type="ECO:0000256" key="2">
    <source>
        <dbReference type="ARBA" id="ARBA00022670"/>
    </source>
</evidence>
<keyword evidence="3 9" id="KW-0479">Metal-binding</keyword>
<keyword evidence="9" id="KW-0732">Signal</keyword>
<protein>
    <recommendedName>
        <fullName evidence="9">Metalloendopeptidase</fullName>
        <ecNumber evidence="9">3.4.24.-</ecNumber>
    </recommendedName>
</protein>
<evidence type="ECO:0000256" key="5">
    <source>
        <dbReference type="ARBA" id="ARBA00022833"/>
    </source>
</evidence>
<proteinExistence type="predicted"/>
<dbReference type="GO" id="GO:0004222">
    <property type="term" value="F:metalloendopeptidase activity"/>
    <property type="evidence" value="ECO:0007669"/>
    <property type="project" value="UniProtKB-UniRule"/>
</dbReference>
<keyword evidence="1" id="KW-0245">EGF-like domain</keyword>
<dbReference type="InterPro" id="IPR001506">
    <property type="entry name" value="Peptidase_M12A"/>
</dbReference>
<evidence type="ECO:0000313" key="11">
    <source>
        <dbReference type="Proteomes" id="UP000038045"/>
    </source>
</evidence>
<dbReference type="SUPFAM" id="SSF55486">
    <property type="entry name" value="Metalloproteases ('zincins'), catalytic domain"/>
    <property type="match status" value="1"/>
</dbReference>
<evidence type="ECO:0000256" key="7">
    <source>
        <dbReference type="ARBA" id="ARBA00023157"/>
    </source>
</evidence>
<keyword evidence="7 8" id="KW-1015">Disulfide bond</keyword>
<comment type="caution">
    <text evidence="8">Lacks conserved residue(s) required for the propagation of feature annotation.</text>
</comment>
<dbReference type="InterPro" id="IPR024079">
    <property type="entry name" value="MetalloPept_cat_dom_sf"/>
</dbReference>
<dbReference type="Pfam" id="PF00431">
    <property type="entry name" value="CUB"/>
    <property type="match status" value="1"/>
</dbReference>
<dbReference type="Gene3D" id="2.60.120.290">
    <property type="entry name" value="Spermadhesin, CUB domain"/>
    <property type="match status" value="1"/>
</dbReference>
<reference evidence="12" key="1">
    <citation type="submission" date="2017-02" db="UniProtKB">
        <authorList>
            <consortium name="WormBaseParasite"/>
        </authorList>
    </citation>
    <scope>IDENTIFICATION</scope>
</reference>
<evidence type="ECO:0000256" key="8">
    <source>
        <dbReference type="PROSITE-ProRule" id="PRU01211"/>
    </source>
</evidence>
<dbReference type="GO" id="GO:0006508">
    <property type="term" value="P:proteolysis"/>
    <property type="evidence" value="ECO:0007669"/>
    <property type="project" value="UniProtKB-KW"/>
</dbReference>
<feature type="signal peptide" evidence="9">
    <location>
        <begin position="1"/>
        <end position="19"/>
    </location>
</feature>
<evidence type="ECO:0000313" key="12">
    <source>
        <dbReference type="WBParaSite" id="PTRK_0001611900.1"/>
    </source>
</evidence>
<dbReference type="InterPro" id="IPR000742">
    <property type="entry name" value="EGF"/>
</dbReference>
<dbReference type="GO" id="GO:0046872">
    <property type="term" value="F:metal ion binding"/>
    <property type="evidence" value="ECO:0007669"/>
    <property type="project" value="UniProtKB-KW"/>
</dbReference>
<dbReference type="SUPFAM" id="SSF49854">
    <property type="entry name" value="Spermadhesin, CUB domain"/>
    <property type="match status" value="1"/>
</dbReference>
<evidence type="ECO:0000259" key="10">
    <source>
        <dbReference type="PROSITE" id="PS51864"/>
    </source>
</evidence>
<dbReference type="PROSITE" id="PS51864">
    <property type="entry name" value="ASTACIN"/>
    <property type="match status" value="1"/>
</dbReference>
<sequence length="390" mass="44971">MLFKLFFAFFIFNIFFNEGINNEETRNKRAIRKRYKYNYTIPIKYYVEVTKESLLIDNVFKRLSILTCLKFKSMSSKFSDKGLLFKSSKYNEVHDNLQFNEPTRILLNNNCSQNYGCIAHLVSLGLGLIPNHNRWNRDKYVKILDKNLNDEGEIMYRKVKGKDIQIMNTGFDFGSISNYDPLEGSKNGKPTYKSKLHVMYNKMLGQREEFSHNDIKLLNDYYCSGKCPNKVKGCANGGYPDPIHCGRCRCPRGYSGKLCMNIKKSDKGCGRNILIATPKSMTLKVNGRRNCYYLIFSKPGTKIELNVLEVKTREAKKCVAESSLEIRNRYDKGTSGLSLCGSYKNIEIKGKFSQVFISYTGLNDKNYAIIQYKVAVKKTKTNNETNDYID</sequence>
<evidence type="ECO:0000256" key="3">
    <source>
        <dbReference type="ARBA" id="ARBA00022723"/>
    </source>
</evidence>
<evidence type="ECO:0000256" key="1">
    <source>
        <dbReference type="ARBA" id="ARBA00022536"/>
    </source>
</evidence>
<dbReference type="PROSITE" id="PS01186">
    <property type="entry name" value="EGF_2"/>
    <property type="match status" value="1"/>
</dbReference>
<dbReference type="InterPro" id="IPR000859">
    <property type="entry name" value="CUB_dom"/>
</dbReference>
<dbReference type="InterPro" id="IPR035914">
    <property type="entry name" value="Sperma_CUB_dom_sf"/>
</dbReference>
<dbReference type="Pfam" id="PF01400">
    <property type="entry name" value="Astacin"/>
    <property type="match status" value="1"/>
</dbReference>
<dbReference type="AlphaFoldDB" id="A0A0N5A3B3"/>